<reference evidence="1" key="1">
    <citation type="submission" date="2021-10" db="EMBL/GenBank/DDBJ databases">
        <authorList>
            <person name="Dean J.D."/>
            <person name="Kim M.K."/>
            <person name="Newey C.N."/>
            <person name="Stoker T.S."/>
            <person name="Thompson D.W."/>
            <person name="Grose J.H."/>
        </authorList>
    </citation>
    <scope>NUCLEOTIDE SEQUENCE</scope>
    <source>
        <strain evidence="1">BT178</strain>
    </source>
</reference>
<protein>
    <recommendedName>
        <fullName evidence="3">Secreted protein</fullName>
    </recommendedName>
</protein>
<comment type="caution">
    <text evidence="1">The sequence shown here is derived from an EMBL/GenBank/DDBJ whole genome shotgun (WGS) entry which is preliminary data.</text>
</comment>
<evidence type="ECO:0000313" key="2">
    <source>
        <dbReference type="Proteomes" id="UP001165296"/>
    </source>
</evidence>
<dbReference type="Proteomes" id="UP001165296">
    <property type="component" value="Unassembled WGS sequence"/>
</dbReference>
<accession>A0ABS8AXN2</accession>
<gene>
    <name evidence="1" type="ORF">LGH74_21265</name>
</gene>
<name>A0ABS8AXN2_9BACT</name>
<organism evidence="1 2">
    <name type="scientific">Hymenobacter lucidus</name>
    <dbReference type="NCBI Taxonomy" id="2880930"/>
    <lineage>
        <taxon>Bacteria</taxon>
        <taxon>Pseudomonadati</taxon>
        <taxon>Bacteroidota</taxon>
        <taxon>Cytophagia</taxon>
        <taxon>Cytophagales</taxon>
        <taxon>Hymenobacteraceae</taxon>
        <taxon>Hymenobacter</taxon>
    </lineage>
</organism>
<evidence type="ECO:0000313" key="1">
    <source>
        <dbReference type="EMBL" id="MCB2410533.1"/>
    </source>
</evidence>
<dbReference type="EMBL" id="JAJADR010000008">
    <property type="protein sequence ID" value="MCB2410533.1"/>
    <property type="molecule type" value="Genomic_DNA"/>
</dbReference>
<proteinExistence type="predicted"/>
<sequence>MHSVGRRIGAWWLLVLLLRVLTPEAALLRMHLHEHTADKPRTSATAKPEAQAELSAKHQHCHIEQLYDAPFQPAVPVAVPAPLQQLRYATYRPKAPVCRASHLLDGASLRGPPVRRA</sequence>
<keyword evidence="2" id="KW-1185">Reference proteome</keyword>
<evidence type="ECO:0008006" key="3">
    <source>
        <dbReference type="Google" id="ProtNLM"/>
    </source>
</evidence>